<dbReference type="InterPro" id="IPR050861">
    <property type="entry name" value="Dihydroxyacetone_Kinase"/>
</dbReference>
<keyword evidence="1" id="KW-0808">Transferase</keyword>
<feature type="domain" description="DhaL" evidence="5">
    <location>
        <begin position="361"/>
        <end position="505"/>
    </location>
</feature>
<dbReference type="PROSITE" id="PS51480">
    <property type="entry name" value="DHAL"/>
    <property type="match status" value="1"/>
</dbReference>
<dbReference type="Gene3D" id="1.25.40.340">
    <property type="match status" value="1"/>
</dbReference>
<evidence type="ECO:0000259" key="5">
    <source>
        <dbReference type="PROSITE" id="PS51480"/>
    </source>
</evidence>
<keyword evidence="2" id="KW-0547">Nucleotide-binding</keyword>
<dbReference type="GeneID" id="14903752"/>
<dbReference type="Proteomes" id="UP000008983">
    <property type="component" value="Unassembled WGS sequence"/>
</dbReference>
<dbReference type="GO" id="GO:0019563">
    <property type="term" value="P:glycerol catabolic process"/>
    <property type="evidence" value="ECO:0007669"/>
    <property type="project" value="TreeGrafter"/>
</dbReference>
<keyword evidence="4" id="KW-0067">ATP-binding</keyword>
<keyword evidence="8" id="KW-1185">Reference proteome</keyword>
<evidence type="ECO:0008006" key="9">
    <source>
        <dbReference type="Google" id="ProtNLM"/>
    </source>
</evidence>
<evidence type="ECO:0000313" key="7">
    <source>
        <dbReference type="EMBL" id="EGR27676.1"/>
    </source>
</evidence>
<proteinExistence type="predicted"/>
<dbReference type="Gene3D" id="3.40.50.10440">
    <property type="entry name" value="Dihydroxyacetone kinase, domain 1"/>
    <property type="match status" value="1"/>
</dbReference>
<dbReference type="EMBL" id="GL984333">
    <property type="protein sequence ID" value="EGR27676.1"/>
    <property type="molecule type" value="Genomic_DNA"/>
</dbReference>
<name>G0R4C6_ICHMU</name>
<dbReference type="Pfam" id="PF02733">
    <property type="entry name" value="Dak1"/>
    <property type="match status" value="1"/>
</dbReference>
<dbReference type="GO" id="GO:0004371">
    <property type="term" value="F:glycerone kinase activity"/>
    <property type="evidence" value="ECO:0007669"/>
    <property type="project" value="InterPro"/>
</dbReference>
<dbReference type="Pfam" id="PF02734">
    <property type="entry name" value="Dak2"/>
    <property type="match status" value="1"/>
</dbReference>
<dbReference type="STRING" id="857967.G0R4C6"/>
<feature type="domain" description="DhaK" evidence="6">
    <location>
        <begin position="10"/>
        <end position="328"/>
    </location>
</feature>
<reference evidence="7 8" key="1">
    <citation type="submission" date="2011-07" db="EMBL/GenBank/DDBJ databases">
        <authorList>
            <person name="Coyne R."/>
            <person name="Brami D."/>
            <person name="Johnson J."/>
            <person name="Hostetler J."/>
            <person name="Hannick L."/>
            <person name="Clark T."/>
            <person name="Cassidy-Hanley D."/>
            <person name="Inman J."/>
        </authorList>
    </citation>
    <scope>NUCLEOTIDE SEQUENCE [LARGE SCALE GENOMIC DNA]</scope>
    <source>
        <strain evidence="7 8">G5</strain>
    </source>
</reference>
<evidence type="ECO:0000256" key="2">
    <source>
        <dbReference type="ARBA" id="ARBA00022741"/>
    </source>
</evidence>
<dbReference type="eggNOG" id="KOG2426">
    <property type="taxonomic scope" value="Eukaryota"/>
</dbReference>
<gene>
    <name evidence="7" type="ORF">IMG5_191210</name>
</gene>
<keyword evidence="3" id="KW-0418">Kinase</keyword>
<evidence type="ECO:0000313" key="8">
    <source>
        <dbReference type="Proteomes" id="UP000008983"/>
    </source>
</evidence>
<evidence type="ECO:0000256" key="4">
    <source>
        <dbReference type="ARBA" id="ARBA00022840"/>
    </source>
</evidence>
<evidence type="ECO:0000256" key="1">
    <source>
        <dbReference type="ARBA" id="ARBA00022679"/>
    </source>
</evidence>
<dbReference type="SUPFAM" id="SSF82549">
    <property type="entry name" value="DAK1/DegV-like"/>
    <property type="match status" value="1"/>
</dbReference>
<dbReference type="InterPro" id="IPR036117">
    <property type="entry name" value="DhaL_dom_sf"/>
</dbReference>
<dbReference type="PANTHER" id="PTHR28629:SF4">
    <property type="entry name" value="TRIOKINASE_FMN CYCLASE"/>
    <property type="match status" value="1"/>
</dbReference>
<protein>
    <recommendedName>
        <fullName evidence="9">Glycerone kinase</fullName>
    </recommendedName>
</protein>
<accession>G0R4C6</accession>
<organism evidence="7 8">
    <name type="scientific">Ichthyophthirius multifiliis</name>
    <name type="common">White spot disease agent</name>
    <name type="synonym">Ich</name>
    <dbReference type="NCBI Taxonomy" id="5932"/>
    <lineage>
        <taxon>Eukaryota</taxon>
        <taxon>Sar</taxon>
        <taxon>Alveolata</taxon>
        <taxon>Ciliophora</taxon>
        <taxon>Intramacronucleata</taxon>
        <taxon>Oligohymenophorea</taxon>
        <taxon>Hymenostomatida</taxon>
        <taxon>Ophryoglenina</taxon>
        <taxon>Ichthyophthirius</taxon>
    </lineage>
</organism>
<evidence type="ECO:0000259" key="6">
    <source>
        <dbReference type="PROSITE" id="PS51481"/>
    </source>
</evidence>
<dbReference type="InterPro" id="IPR004007">
    <property type="entry name" value="DhaL_dom"/>
</dbReference>
<dbReference type="Gene3D" id="3.30.1180.20">
    <property type="entry name" value="Dihydroxyacetone kinase, domain 2"/>
    <property type="match status" value="1"/>
</dbReference>
<dbReference type="GO" id="GO:0005524">
    <property type="term" value="F:ATP binding"/>
    <property type="evidence" value="ECO:0007669"/>
    <property type="project" value="UniProtKB-KW"/>
</dbReference>
<dbReference type="FunFam" id="3.40.50.10440:FF:000001">
    <property type="entry name" value="Dihydroxyacetone kinase, DhaK subunit"/>
    <property type="match status" value="1"/>
</dbReference>
<dbReference type="InParanoid" id="G0R4C6"/>
<dbReference type="SMART" id="SM01120">
    <property type="entry name" value="Dak2"/>
    <property type="match status" value="1"/>
</dbReference>
<evidence type="ECO:0000256" key="3">
    <source>
        <dbReference type="ARBA" id="ARBA00022777"/>
    </source>
</evidence>
<dbReference type="OMA" id="ALNMNGF"/>
<dbReference type="GO" id="GO:0005829">
    <property type="term" value="C:cytosol"/>
    <property type="evidence" value="ECO:0007669"/>
    <property type="project" value="TreeGrafter"/>
</dbReference>
<sequence length="505" mass="56303">MISSQKFINNKHDVVTEALDGLLMLNSNKLIRYKNTQIIQLKDPNPDQISLICGGGSGHEPAHAGFVEKNMLTSAICGGVFASPSHKEILQGILSVPNKHGVLLIIKQYTGDVINFELAASLARAQGIKVETIHVGEDAAFEQDKRGLAGTVVLYKILGGLVSQFKWQNLQKIKEFGEKVIQNIKTVGCGLGGCSLPGQNANFSVDPGYVEIGLGIHGEKGVSLIKFDSAKKLIQDLLGYFNFQKDYQQNNEVLVVLNNLGSTTELELMILIKEILEQMKEKKINVKRVVCGKIMSSLEMHGISLTILNIFDPLIVEVLDLQVENPFWVIFKNFSFEIKKMYREISFDDFQKIDTKVVYESPFHCLMEKIFTHLISKENLFNKLDAQVGDGDTGTGVTRASLACLSILKHLNFEKEAKKCFARLGEEIAGAFGGTCGPLYGVFLSSASLCLKDELKMNGKEEFLNGLKKDQIKLNLQEKLKKEIGLWWICQNLLKKIFRKKQITK</sequence>
<dbReference type="OrthoDB" id="1724672at2759"/>
<dbReference type="SUPFAM" id="SSF101473">
    <property type="entry name" value="DhaL-like"/>
    <property type="match status" value="1"/>
</dbReference>
<dbReference type="InterPro" id="IPR004006">
    <property type="entry name" value="DhaK_dom"/>
</dbReference>
<dbReference type="PROSITE" id="PS51481">
    <property type="entry name" value="DHAK"/>
    <property type="match status" value="1"/>
</dbReference>
<dbReference type="RefSeq" id="XP_004025128.1">
    <property type="nucleotide sequence ID" value="XM_004025079.1"/>
</dbReference>
<dbReference type="AlphaFoldDB" id="G0R4C6"/>
<dbReference type="PANTHER" id="PTHR28629">
    <property type="entry name" value="TRIOKINASE/FMN CYCLASE"/>
    <property type="match status" value="1"/>
</dbReference>